<keyword evidence="2" id="KW-0812">Transmembrane</keyword>
<gene>
    <name evidence="3" type="ORF">PHLGIDRAFT_324735</name>
</gene>
<feature type="compositionally biased region" description="Polar residues" evidence="1">
    <location>
        <begin position="181"/>
        <end position="190"/>
    </location>
</feature>
<protein>
    <submittedName>
        <fullName evidence="3">Uncharacterized protein</fullName>
    </submittedName>
</protein>
<feature type="compositionally biased region" description="Low complexity" evidence="1">
    <location>
        <begin position="165"/>
        <end position="180"/>
    </location>
</feature>
<dbReference type="EMBL" id="KN840727">
    <property type="protein sequence ID" value="KIP01874.1"/>
    <property type="molecule type" value="Genomic_DNA"/>
</dbReference>
<dbReference type="AlphaFoldDB" id="A0A0C3NBN3"/>
<name>A0A0C3NBN3_PHLG1</name>
<dbReference type="STRING" id="745531.A0A0C3NBN3"/>
<feature type="region of interest" description="Disordered" evidence="1">
    <location>
        <begin position="140"/>
        <end position="245"/>
    </location>
</feature>
<accession>A0A0C3NBN3</accession>
<evidence type="ECO:0000313" key="3">
    <source>
        <dbReference type="EMBL" id="KIP01874.1"/>
    </source>
</evidence>
<keyword evidence="4" id="KW-1185">Reference proteome</keyword>
<proteinExistence type="predicted"/>
<feature type="transmembrane region" description="Helical" evidence="2">
    <location>
        <begin position="255"/>
        <end position="277"/>
    </location>
</feature>
<keyword evidence="2" id="KW-0472">Membrane</keyword>
<sequence>MSSPIKVDDSNPSIGFFGSWVLGGSTHEYNGTTHGALTNGSGFNFNFTGVSVSVVATVAITPAGGLTDVVTFNLDDLEAVIVAAPQTGAAIYNYNYFTSPTTLENGNHQLVVTGIRIGGPDISGFWFDYLEYFPGAVSTTRAPAPSSETSVTISSVRSESASNDPLLPTTAISPPTTASSVVLSPSSTAPKTIPGSSSSSTTNTSSAALAATAQNSTSVGSLPSSTAASSSSSSTIPSPNALDGNQRSANNNRHIIPAIVVSVCAFAVLVAGALWFLHYKKRRAYSAALADHAAPRLDGDAQGQSCVFPDSHS</sequence>
<feature type="compositionally biased region" description="Low complexity" evidence="1">
    <location>
        <begin position="196"/>
        <end position="239"/>
    </location>
</feature>
<evidence type="ECO:0000256" key="1">
    <source>
        <dbReference type="SAM" id="MobiDB-lite"/>
    </source>
</evidence>
<feature type="compositionally biased region" description="Polar residues" evidence="1">
    <location>
        <begin position="140"/>
        <end position="163"/>
    </location>
</feature>
<keyword evidence="2" id="KW-1133">Transmembrane helix</keyword>
<dbReference type="OrthoDB" id="3265734at2759"/>
<reference evidence="3 4" key="1">
    <citation type="journal article" date="2014" name="PLoS Genet.">
        <title>Analysis of the Phlebiopsis gigantea genome, transcriptome and secretome provides insight into its pioneer colonization strategies of wood.</title>
        <authorList>
            <person name="Hori C."/>
            <person name="Ishida T."/>
            <person name="Igarashi K."/>
            <person name="Samejima M."/>
            <person name="Suzuki H."/>
            <person name="Master E."/>
            <person name="Ferreira P."/>
            <person name="Ruiz-Duenas F.J."/>
            <person name="Held B."/>
            <person name="Canessa P."/>
            <person name="Larrondo L.F."/>
            <person name="Schmoll M."/>
            <person name="Druzhinina I.S."/>
            <person name="Kubicek C.P."/>
            <person name="Gaskell J.A."/>
            <person name="Kersten P."/>
            <person name="St John F."/>
            <person name="Glasner J."/>
            <person name="Sabat G."/>
            <person name="Splinter BonDurant S."/>
            <person name="Syed K."/>
            <person name="Yadav J."/>
            <person name="Mgbeahuruike A.C."/>
            <person name="Kovalchuk A."/>
            <person name="Asiegbu F.O."/>
            <person name="Lackner G."/>
            <person name="Hoffmeister D."/>
            <person name="Rencoret J."/>
            <person name="Gutierrez A."/>
            <person name="Sun H."/>
            <person name="Lindquist E."/>
            <person name="Barry K."/>
            <person name="Riley R."/>
            <person name="Grigoriev I.V."/>
            <person name="Henrissat B."/>
            <person name="Kues U."/>
            <person name="Berka R.M."/>
            <person name="Martinez A.T."/>
            <person name="Covert S.F."/>
            <person name="Blanchette R.A."/>
            <person name="Cullen D."/>
        </authorList>
    </citation>
    <scope>NUCLEOTIDE SEQUENCE [LARGE SCALE GENOMIC DNA]</scope>
    <source>
        <strain evidence="3 4">11061_1 CR5-6</strain>
    </source>
</reference>
<dbReference type="HOGENOM" id="CLU_888799_0_0_1"/>
<evidence type="ECO:0000313" key="4">
    <source>
        <dbReference type="Proteomes" id="UP000053257"/>
    </source>
</evidence>
<dbReference type="Proteomes" id="UP000053257">
    <property type="component" value="Unassembled WGS sequence"/>
</dbReference>
<organism evidence="3 4">
    <name type="scientific">Phlebiopsis gigantea (strain 11061_1 CR5-6)</name>
    <name type="common">White-rot fungus</name>
    <name type="synonym">Peniophora gigantea</name>
    <dbReference type="NCBI Taxonomy" id="745531"/>
    <lineage>
        <taxon>Eukaryota</taxon>
        <taxon>Fungi</taxon>
        <taxon>Dikarya</taxon>
        <taxon>Basidiomycota</taxon>
        <taxon>Agaricomycotina</taxon>
        <taxon>Agaricomycetes</taxon>
        <taxon>Polyporales</taxon>
        <taxon>Phanerochaetaceae</taxon>
        <taxon>Phlebiopsis</taxon>
    </lineage>
</organism>
<dbReference type="Gene3D" id="2.60.120.260">
    <property type="entry name" value="Galactose-binding domain-like"/>
    <property type="match status" value="1"/>
</dbReference>
<evidence type="ECO:0000256" key="2">
    <source>
        <dbReference type="SAM" id="Phobius"/>
    </source>
</evidence>